<evidence type="ECO:0000313" key="3">
    <source>
        <dbReference type="Proteomes" id="UP001243989"/>
    </source>
</evidence>
<feature type="compositionally biased region" description="Pro residues" evidence="1">
    <location>
        <begin position="105"/>
        <end position="116"/>
    </location>
</feature>
<dbReference type="Proteomes" id="UP001243989">
    <property type="component" value="Unassembled WGS sequence"/>
</dbReference>
<name>A0AAI9ZL90_9PEZI</name>
<proteinExistence type="predicted"/>
<feature type="region of interest" description="Disordered" evidence="1">
    <location>
        <begin position="69"/>
        <end position="123"/>
    </location>
</feature>
<comment type="caution">
    <text evidence="2">The sequence shown here is derived from an EMBL/GenBank/DDBJ whole genome shotgun (WGS) entry which is preliminary data.</text>
</comment>
<dbReference type="RefSeq" id="XP_060442363.1">
    <property type="nucleotide sequence ID" value="XM_060596188.1"/>
</dbReference>
<protein>
    <submittedName>
        <fullName evidence="2">Uncharacterized protein</fullName>
    </submittedName>
</protein>
<dbReference type="EMBL" id="JAHMHQ010000017">
    <property type="protein sequence ID" value="KAK1633756.1"/>
    <property type="molecule type" value="Genomic_DNA"/>
</dbReference>
<accession>A0AAI9ZL90</accession>
<dbReference type="GeneID" id="85481050"/>
<gene>
    <name evidence="2" type="ORF">BDP81DRAFT_70628</name>
</gene>
<keyword evidence="3" id="KW-1185">Reference proteome</keyword>
<organism evidence="2 3">
    <name type="scientific">Colletotrichum phormii</name>
    <dbReference type="NCBI Taxonomy" id="359342"/>
    <lineage>
        <taxon>Eukaryota</taxon>
        <taxon>Fungi</taxon>
        <taxon>Dikarya</taxon>
        <taxon>Ascomycota</taxon>
        <taxon>Pezizomycotina</taxon>
        <taxon>Sordariomycetes</taxon>
        <taxon>Hypocreomycetidae</taxon>
        <taxon>Glomerellales</taxon>
        <taxon>Glomerellaceae</taxon>
        <taxon>Colletotrichum</taxon>
        <taxon>Colletotrichum acutatum species complex</taxon>
    </lineage>
</organism>
<evidence type="ECO:0000313" key="2">
    <source>
        <dbReference type="EMBL" id="KAK1633756.1"/>
    </source>
</evidence>
<dbReference type="AlphaFoldDB" id="A0AAI9ZL90"/>
<sequence>MRTSFGRGNGEKGTNSSPCLGCPMIGGDLGLTWFSRWFLQNSVNPHAPHLSRSSFTRCSGPLAKDLDRGGGFPLETAQTRQADVSAVREPVRGSNAVILHESFPSNPPPPPPPPPVSSCSSGWRPKGPGFLSWRVDNPTSPWGMFFQQSRKYPTLPGVPG</sequence>
<evidence type="ECO:0000256" key="1">
    <source>
        <dbReference type="SAM" id="MobiDB-lite"/>
    </source>
</evidence>
<reference evidence="2" key="1">
    <citation type="submission" date="2021-06" db="EMBL/GenBank/DDBJ databases">
        <title>Comparative genomics, transcriptomics and evolutionary studies reveal genomic signatures of adaptation to plant cell wall in hemibiotrophic fungi.</title>
        <authorList>
            <consortium name="DOE Joint Genome Institute"/>
            <person name="Baroncelli R."/>
            <person name="Diaz J.F."/>
            <person name="Benocci T."/>
            <person name="Peng M."/>
            <person name="Battaglia E."/>
            <person name="Haridas S."/>
            <person name="Andreopoulos W."/>
            <person name="Labutti K."/>
            <person name="Pangilinan J."/>
            <person name="Floch G.L."/>
            <person name="Makela M.R."/>
            <person name="Henrissat B."/>
            <person name="Grigoriev I.V."/>
            <person name="Crouch J.A."/>
            <person name="De Vries R.P."/>
            <person name="Sukno S.A."/>
            <person name="Thon M.R."/>
        </authorList>
    </citation>
    <scope>NUCLEOTIDE SEQUENCE</scope>
    <source>
        <strain evidence="2">CBS 102054</strain>
    </source>
</reference>